<feature type="transmembrane region" description="Helical" evidence="17">
    <location>
        <begin position="271"/>
        <end position="289"/>
    </location>
</feature>
<dbReference type="InterPro" id="IPR003918">
    <property type="entry name" value="NADH_UbQ_OxRdtase"/>
</dbReference>
<dbReference type="GO" id="GO:0003954">
    <property type="term" value="F:NADH dehydrogenase activity"/>
    <property type="evidence" value="ECO:0007669"/>
    <property type="project" value="TreeGrafter"/>
</dbReference>
<feature type="transmembrane region" description="Helical" evidence="17">
    <location>
        <begin position="367"/>
        <end position="395"/>
    </location>
</feature>
<feature type="transmembrane region" description="Helical" evidence="17">
    <location>
        <begin position="245"/>
        <end position="264"/>
    </location>
</feature>
<comment type="similarity">
    <text evidence="3 17">Belongs to the complex I subunit 4 family.</text>
</comment>
<evidence type="ECO:0000256" key="4">
    <source>
        <dbReference type="ARBA" id="ARBA00012944"/>
    </source>
</evidence>
<evidence type="ECO:0000256" key="14">
    <source>
        <dbReference type="ARBA" id="ARBA00023128"/>
    </source>
</evidence>
<evidence type="ECO:0000313" key="20">
    <source>
        <dbReference type="EMBL" id="ARH53839.1"/>
    </source>
</evidence>
<evidence type="ECO:0000256" key="9">
    <source>
        <dbReference type="ARBA" id="ARBA00022967"/>
    </source>
</evidence>
<evidence type="ECO:0000256" key="17">
    <source>
        <dbReference type="RuleBase" id="RU003297"/>
    </source>
</evidence>
<dbReference type="AlphaFoldDB" id="A0A343C1E6"/>
<evidence type="ECO:0000256" key="2">
    <source>
        <dbReference type="ARBA" id="ARBA00004225"/>
    </source>
</evidence>
<feature type="transmembrane region" description="Helical" evidence="17">
    <location>
        <begin position="179"/>
        <end position="202"/>
    </location>
</feature>
<feature type="domain" description="NADH:ubiquinone oxidoreductase chain 4 N-terminal" evidence="19">
    <location>
        <begin position="1"/>
        <end position="103"/>
    </location>
</feature>
<comment type="function">
    <text evidence="17">Core subunit of the mitochondrial membrane respiratory chain NADH dehydrogenase (Complex I) which catalyzes electron transfer from NADH through the respiratory chain, using ubiquinone as an electron acceptor. Essential for the catalytic activity and assembly of complex I.</text>
</comment>
<keyword evidence="7 17" id="KW-0679">Respiratory chain</keyword>
<proteinExistence type="inferred from homology"/>
<keyword evidence="15 17" id="KW-0472">Membrane</keyword>
<keyword evidence="8 17" id="KW-0812">Transmembrane</keyword>
<dbReference type="InterPro" id="IPR000260">
    <property type="entry name" value="NADH4_N"/>
</dbReference>
<evidence type="ECO:0000256" key="16">
    <source>
        <dbReference type="ARBA" id="ARBA00049551"/>
    </source>
</evidence>
<comment type="catalytic activity">
    <reaction evidence="16 17">
        <text>a ubiquinone + NADH + 5 H(+)(in) = a ubiquinol + NAD(+) + 4 H(+)(out)</text>
        <dbReference type="Rhea" id="RHEA:29091"/>
        <dbReference type="Rhea" id="RHEA-COMP:9565"/>
        <dbReference type="Rhea" id="RHEA-COMP:9566"/>
        <dbReference type="ChEBI" id="CHEBI:15378"/>
        <dbReference type="ChEBI" id="CHEBI:16389"/>
        <dbReference type="ChEBI" id="CHEBI:17976"/>
        <dbReference type="ChEBI" id="CHEBI:57540"/>
        <dbReference type="ChEBI" id="CHEBI:57945"/>
        <dbReference type="EC" id="7.1.1.2"/>
    </reaction>
</comment>
<evidence type="ECO:0000256" key="8">
    <source>
        <dbReference type="ARBA" id="ARBA00022692"/>
    </source>
</evidence>
<gene>
    <name evidence="20" type="primary">nad4</name>
</gene>
<comment type="function">
    <text evidence="1">Core subunit of the mitochondrial membrane respiratory chain NADH dehydrogenase (Complex I) that is believed to belong to the minimal assembly required for catalysis. Complex I functions in the transfer of electrons from NADH to the respiratory chain. The immediate electron acceptor for the enzyme is believed to be ubiquinone.</text>
</comment>
<accession>A0A343C1E6</accession>
<comment type="subcellular location">
    <subcellularLocation>
        <location evidence="2 17">Mitochondrion membrane</location>
        <topology evidence="2 17">Multi-pass membrane protein</topology>
    </subcellularLocation>
</comment>
<evidence type="ECO:0000256" key="6">
    <source>
        <dbReference type="ARBA" id="ARBA00022448"/>
    </source>
</evidence>
<dbReference type="PANTHER" id="PTHR43507:SF20">
    <property type="entry name" value="NADH-UBIQUINONE OXIDOREDUCTASE CHAIN 4"/>
    <property type="match status" value="1"/>
</dbReference>
<dbReference type="GO" id="GO:0042773">
    <property type="term" value="P:ATP synthesis coupled electron transport"/>
    <property type="evidence" value="ECO:0007669"/>
    <property type="project" value="InterPro"/>
</dbReference>
<reference evidence="20" key="1">
    <citation type="submission" date="2016-04" db="EMBL/GenBank/DDBJ databases">
        <title>Mitochondria of beetle species.</title>
        <authorList>
            <person name="Hunter A."/>
            <person name="Moriniere J."/>
            <person name="Tang P."/>
            <person name="Linard B."/>
            <person name="Crampton-Platt A."/>
            <person name="Vogler A.P."/>
        </authorList>
    </citation>
    <scope>NUCLEOTIDE SEQUENCE</scope>
</reference>
<dbReference type="Pfam" id="PF01059">
    <property type="entry name" value="Oxidored_q5_N"/>
    <property type="match status" value="1"/>
</dbReference>
<evidence type="ECO:0000256" key="10">
    <source>
        <dbReference type="ARBA" id="ARBA00022982"/>
    </source>
</evidence>
<sequence length="442" mass="51555">MMKFLFYMFFMIPLCFLNNYMWFNQFIYFIFFIAFLFSLNFSFMFSSISYFFGCDFLSFFMVLLSIWICALMLMASEKLNSENYFFNFFMFVLLMMMLSLFLTFVSMNVFIFYLFFEISLIPTLILILGWGYQPERIQAGMYMFFYTLFASLPMMVAVFYFYSTFYSLDFFYLENCDSFLLYLCTNFVFLVKIPMFFVHLWLPKAHVEAPVSGSMILAGIMLKLGGYGFLRLMSVFLVVGMKINYVFVVISLFGGFVISLVCMRQSDIKSLIAYSSVSHMGLVLGGIMTMNSWGYFGSLIMMIAHGLCSSGLFCLANITYERLSSRSLFLNKGLINLMPVMSLWWFLLCSSNMAAPPSFNLLGEIMLINSLVSWGLSTILLLMFISFFSACYTLYLYSYSQHGKLYIGSYSFSLGYIREYLLLFLHWVPLNLLFIKSDIFIF</sequence>
<dbReference type="PANTHER" id="PTHR43507">
    <property type="entry name" value="NADH-UBIQUINONE OXIDOREDUCTASE CHAIN 4"/>
    <property type="match status" value="1"/>
</dbReference>
<feature type="domain" description="NADH:quinone oxidoreductase/Mrp antiporter transmembrane" evidence="18">
    <location>
        <begin position="106"/>
        <end position="388"/>
    </location>
</feature>
<feature type="transmembrane region" description="Helical" evidence="17">
    <location>
        <begin position="30"/>
        <end position="50"/>
    </location>
</feature>
<name>A0A343C1E6_9COLE</name>
<protein>
    <recommendedName>
        <fullName evidence="5 17">NADH-ubiquinone oxidoreductase chain 4</fullName>
        <ecNumber evidence="4 17">7.1.1.2</ecNumber>
    </recommendedName>
</protein>
<evidence type="ECO:0000256" key="15">
    <source>
        <dbReference type="ARBA" id="ARBA00023136"/>
    </source>
</evidence>
<keyword evidence="9" id="KW-1278">Translocase</keyword>
<dbReference type="GO" id="GO:0048039">
    <property type="term" value="F:ubiquinone binding"/>
    <property type="evidence" value="ECO:0007669"/>
    <property type="project" value="TreeGrafter"/>
</dbReference>
<feature type="transmembrane region" description="Helical" evidence="17">
    <location>
        <begin position="56"/>
        <end position="75"/>
    </location>
</feature>
<dbReference type="EC" id="7.1.1.2" evidence="4 17"/>
<evidence type="ECO:0000256" key="5">
    <source>
        <dbReference type="ARBA" id="ARBA00021006"/>
    </source>
</evidence>
<dbReference type="InterPro" id="IPR001750">
    <property type="entry name" value="ND/Mrp_TM"/>
</dbReference>
<feature type="transmembrane region" description="Helical" evidence="17">
    <location>
        <begin position="110"/>
        <end position="132"/>
    </location>
</feature>
<feature type="transmembrane region" description="Helical" evidence="17">
    <location>
        <begin position="144"/>
        <end position="167"/>
    </location>
</feature>
<keyword evidence="11 17" id="KW-1133">Transmembrane helix</keyword>
<feature type="transmembrane region" description="Helical" evidence="17">
    <location>
        <begin position="295"/>
        <end position="316"/>
    </location>
</feature>
<evidence type="ECO:0000259" key="19">
    <source>
        <dbReference type="Pfam" id="PF01059"/>
    </source>
</evidence>
<dbReference type="Pfam" id="PF00361">
    <property type="entry name" value="Proton_antipo_M"/>
    <property type="match status" value="1"/>
</dbReference>
<keyword evidence="10 17" id="KW-0249">Electron transport</keyword>
<dbReference type="GO" id="GO:0015990">
    <property type="term" value="P:electron transport coupled proton transport"/>
    <property type="evidence" value="ECO:0007669"/>
    <property type="project" value="TreeGrafter"/>
</dbReference>
<evidence type="ECO:0000256" key="3">
    <source>
        <dbReference type="ARBA" id="ARBA00009025"/>
    </source>
</evidence>
<geneLocation type="mitochondrion" evidence="20"/>
<evidence type="ECO:0000256" key="13">
    <source>
        <dbReference type="ARBA" id="ARBA00023075"/>
    </source>
</evidence>
<evidence type="ECO:0000256" key="7">
    <source>
        <dbReference type="ARBA" id="ARBA00022660"/>
    </source>
</evidence>
<organism evidence="20">
    <name type="scientific">Elateroidea sp. AH-2016</name>
    <dbReference type="NCBI Taxonomy" id="1903845"/>
    <lineage>
        <taxon>Eukaryota</taxon>
        <taxon>Metazoa</taxon>
        <taxon>Ecdysozoa</taxon>
        <taxon>Arthropoda</taxon>
        <taxon>Hexapoda</taxon>
        <taxon>Insecta</taxon>
        <taxon>Pterygota</taxon>
        <taxon>Neoptera</taxon>
        <taxon>Endopterygota</taxon>
        <taxon>Coleoptera</taxon>
        <taxon>Polyphaga</taxon>
        <taxon>Elateriformia</taxon>
        <taxon>Elateroidea</taxon>
    </lineage>
</organism>
<evidence type="ECO:0000256" key="12">
    <source>
        <dbReference type="ARBA" id="ARBA00023027"/>
    </source>
</evidence>
<keyword evidence="14 17" id="KW-0496">Mitochondrion</keyword>
<dbReference type="GO" id="GO:0031966">
    <property type="term" value="C:mitochondrial membrane"/>
    <property type="evidence" value="ECO:0007669"/>
    <property type="project" value="UniProtKB-SubCell"/>
</dbReference>
<feature type="transmembrane region" description="Helical" evidence="17">
    <location>
        <begin position="328"/>
        <end position="347"/>
    </location>
</feature>
<evidence type="ECO:0000259" key="18">
    <source>
        <dbReference type="Pfam" id="PF00361"/>
    </source>
</evidence>
<evidence type="ECO:0000256" key="11">
    <source>
        <dbReference type="ARBA" id="ARBA00022989"/>
    </source>
</evidence>
<evidence type="ECO:0000256" key="1">
    <source>
        <dbReference type="ARBA" id="ARBA00003257"/>
    </source>
</evidence>
<dbReference type="PRINTS" id="PR01437">
    <property type="entry name" value="NUOXDRDTASE4"/>
</dbReference>
<feature type="transmembrane region" description="Helical" evidence="17">
    <location>
        <begin position="6"/>
        <end position="23"/>
    </location>
</feature>
<dbReference type="EMBL" id="KX087287">
    <property type="protein sequence ID" value="ARH53839.1"/>
    <property type="molecule type" value="Genomic_DNA"/>
</dbReference>
<feature type="transmembrane region" description="Helical" evidence="17">
    <location>
        <begin position="416"/>
        <end position="435"/>
    </location>
</feature>
<keyword evidence="6 17" id="KW-0813">Transport</keyword>
<feature type="transmembrane region" description="Helical" evidence="17">
    <location>
        <begin position="84"/>
        <end position="104"/>
    </location>
</feature>
<keyword evidence="13 17" id="KW-0830">Ubiquinone</keyword>
<feature type="transmembrane region" description="Helical" evidence="17">
    <location>
        <begin position="214"/>
        <end position="239"/>
    </location>
</feature>
<dbReference type="GO" id="GO:0008137">
    <property type="term" value="F:NADH dehydrogenase (ubiquinone) activity"/>
    <property type="evidence" value="ECO:0007669"/>
    <property type="project" value="UniProtKB-UniRule"/>
</dbReference>
<keyword evidence="12 17" id="KW-0520">NAD</keyword>